<dbReference type="InterPro" id="IPR014284">
    <property type="entry name" value="RNA_pol_sigma-70_dom"/>
</dbReference>
<keyword evidence="2" id="KW-0805">Transcription regulation</keyword>
<evidence type="ECO:0000256" key="2">
    <source>
        <dbReference type="ARBA" id="ARBA00023015"/>
    </source>
</evidence>
<dbReference type="InterPro" id="IPR036388">
    <property type="entry name" value="WH-like_DNA-bd_sf"/>
</dbReference>
<name>A0A0J6CY67_9BACL</name>
<dbReference type="PANTHER" id="PTHR43133:SF8">
    <property type="entry name" value="RNA POLYMERASE SIGMA FACTOR HI_1459-RELATED"/>
    <property type="match status" value="1"/>
</dbReference>
<dbReference type="GO" id="GO:0016987">
    <property type="term" value="F:sigma factor activity"/>
    <property type="evidence" value="ECO:0007669"/>
    <property type="project" value="UniProtKB-KW"/>
</dbReference>
<keyword evidence="5" id="KW-0804">Transcription</keyword>
<dbReference type="NCBIfam" id="TIGR02937">
    <property type="entry name" value="sigma70-ECF"/>
    <property type="match status" value="1"/>
</dbReference>
<dbReference type="EMBL" id="LELK01000001">
    <property type="protein sequence ID" value="KMM38043.1"/>
    <property type="molecule type" value="Genomic_DNA"/>
</dbReference>
<dbReference type="RefSeq" id="WP_048309126.1">
    <property type="nucleotide sequence ID" value="NZ_CP119526.1"/>
</dbReference>
<dbReference type="Proteomes" id="UP000035996">
    <property type="component" value="Unassembled WGS sequence"/>
</dbReference>
<dbReference type="AlphaFoldDB" id="A0A0J6CY67"/>
<dbReference type="SUPFAM" id="SSF88659">
    <property type="entry name" value="Sigma3 and sigma4 domains of RNA polymerase sigma factors"/>
    <property type="match status" value="1"/>
</dbReference>
<comment type="similarity">
    <text evidence="1">Belongs to the sigma-70 factor family. ECF subfamily.</text>
</comment>
<dbReference type="OrthoDB" id="188761at2"/>
<organism evidence="6 7">
    <name type="scientific">Guptibacillus hwajinpoensis</name>
    <dbReference type="NCBI Taxonomy" id="208199"/>
    <lineage>
        <taxon>Bacteria</taxon>
        <taxon>Bacillati</taxon>
        <taxon>Bacillota</taxon>
        <taxon>Bacilli</taxon>
        <taxon>Bacillales</taxon>
        <taxon>Guptibacillaceae</taxon>
        <taxon>Guptibacillus</taxon>
    </lineage>
</organism>
<dbReference type="InterPro" id="IPR013324">
    <property type="entry name" value="RNA_pol_sigma_r3/r4-like"/>
</dbReference>
<keyword evidence="4" id="KW-0238">DNA-binding</keyword>
<dbReference type="STRING" id="157733.AB986_01580"/>
<dbReference type="GO" id="GO:0003677">
    <property type="term" value="F:DNA binding"/>
    <property type="evidence" value="ECO:0007669"/>
    <property type="project" value="UniProtKB-KW"/>
</dbReference>
<dbReference type="Gene3D" id="1.10.10.10">
    <property type="entry name" value="Winged helix-like DNA-binding domain superfamily/Winged helix DNA-binding domain"/>
    <property type="match status" value="1"/>
</dbReference>
<dbReference type="CDD" id="cd06171">
    <property type="entry name" value="Sigma70_r4"/>
    <property type="match status" value="1"/>
</dbReference>
<dbReference type="Gene3D" id="1.10.1740.10">
    <property type="match status" value="1"/>
</dbReference>
<reference evidence="6" key="1">
    <citation type="submission" date="2015-06" db="EMBL/GenBank/DDBJ databases">
        <authorList>
            <person name="Liu B."/>
            <person name="Wang J."/>
            <person name="Zhu Y."/>
            <person name="Liu G."/>
            <person name="Chen Q."/>
            <person name="Zheng C."/>
            <person name="Che J."/>
            <person name="Ge C."/>
            <person name="Shi H."/>
            <person name="Pan Z."/>
            <person name="Liu X."/>
        </authorList>
    </citation>
    <scope>NUCLEOTIDE SEQUENCE [LARGE SCALE GENOMIC DNA]</scope>
    <source>
        <strain evidence="6">DSM 16346</strain>
    </source>
</reference>
<dbReference type="PANTHER" id="PTHR43133">
    <property type="entry name" value="RNA POLYMERASE ECF-TYPE SIGMA FACTO"/>
    <property type="match status" value="1"/>
</dbReference>
<dbReference type="GO" id="GO:0006352">
    <property type="term" value="P:DNA-templated transcription initiation"/>
    <property type="evidence" value="ECO:0007669"/>
    <property type="project" value="InterPro"/>
</dbReference>
<dbReference type="Pfam" id="PF08281">
    <property type="entry name" value="Sigma70_r4_2"/>
    <property type="match status" value="1"/>
</dbReference>
<dbReference type="InterPro" id="IPR013249">
    <property type="entry name" value="RNA_pol_sigma70_r4_t2"/>
</dbReference>
<evidence type="ECO:0000256" key="5">
    <source>
        <dbReference type="ARBA" id="ARBA00023163"/>
    </source>
</evidence>
<evidence type="ECO:0000256" key="4">
    <source>
        <dbReference type="ARBA" id="ARBA00023125"/>
    </source>
</evidence>
<dbReference type="SUPFAM" id="SSF88946">
    <property type="entry name" value="Sigma2 domain of RNA polymerase sigma factors"/>
    <property type="match status" value="1"/>
</dbReference>
<dbReference type="InterPro" id="IPR039425">
    <property type="entry name" value="RNA_pol_sigma-70-like"/>
</dbReference>
<evidence type="ECO:0000256" key="3">
    <source>
        <dbReference type="ARBA" id="ARBA00023082"/>
    </source>
</evidence>
<dbReference type="Pfam" id="PF04542">
    <property type="entry name" value="Sigma70_r2"/>
    <property type="match status" value="1"/>
</dbReference>
<evidence type="ECO:0000313" key="6">
    <source>
        <dbReference type="EMBL" id="KMM38043.1"/>
    </source>
</evidence>
<dbReference type="InterPro" id="IPR013325">
    <property type="entry name" value="RNA_pol_sigma_r2"/>
</dbReference>
<sequence>MRMSFHDLYTQHYKRVYFSALKVTKDHGLAEDVLQETFITAHDKLIEIDNEAKVGSWLSTVSTRKAIDLIRRQKKIVLVSMDIPTQLFDIPLESSVEKACENTQIEEGVGLLISTLSPKLRTVFRLYYYNQLKEKEIASKLQLSPGAVKSRLHRARNAMKSKMVDELQKHEIA</sequence>
<evidence type="ECO:0000313" key="7">
    <source>
        <dbReference type="Proteomes" id="UP000035996"/>
    </source>
</evidence>
<gene>
    <name evidence="6" type="ORF">AB986_01580</name>
</gene>
<keyword evidence="7" id="KW-1185">Reference proteome</keyword>
<protein>
    <submittedName>
        <fullName evidence="6">Uncharacterized protein</fullName>
    </submittedName>
</protein>
<proteinExistence type="inferred from homology"/>
<dbReference type="InterPro" id="IPR007627">
    <property type="entry name" value="RNA_pol_sigma70_r2"/>
</dbReference>
<accession>A0A0J6CY67</accession>
<evidence type="ECO:0000256" key="1">
    <source>
        <dbReference type="ARBA" id="ARBA00010641"/>
    </source>
</evidence>
<comment type="caution">
    <text evidence="6">The sequence shown here is derived from an EMBL/GenBank/DDBJ whole genome shotgun (WGS) entry which is preliminary data.</text>
</comment>
<keyword evidence="3" id="KW-0731">Sigma factor</keyword>
<dbReference type="GeneID" id="301325999"/>